<dbReference type="PANTHER" id="PTHR21310">
    <property type="entry name" value="AMINOGLYCOSIDE PHOSPHOTRANSFERASE-RELATED-RELATED"/>
    <property type="match status" value="1"/>
</dbReference>
<gene>
    <name evidence="2" type="ORF">C2857_006878</name>
</gene>
<feature type="domain" description="Aminoglycoside phosphotransferase" evidence="1">
    <location>
        <begin position="35"/>
        <end position="222"/>
    </location>
</feature>
<reference evidence="2 3" key="1">
    <citation type="journal article" date="2018" name="PLoS Genet.">
        <title>Repeat elements organise 3D genome structure and mediate transcription in the filamentous fungus Epichloe festucae.</title>
        <authorList>
            <person name="Winter D.J."/>
            <person name="Ganley A.R.D."/>
            <person name="Young C.A."/>
            <person name="Liachko I."/>
            <person name="Schardl C.L."/>
            <person name="Dupont P.Y."/>
            <person name="Berry D."/>
            <person name="Ram A."/>
            <person name="Scott B."/>
            <person name="Cox M.P."/>
        </authorList>
    </citation>
    <scope>NUCLEOTIDE SEQUENCE [LARGE SCALE GENOMIC DNA]</scope>
    <source>
        <strain evidence="2 3">Fl1</strain>
    </source>
</reference>
<keyword evidence="3" id="KW-1185">Reference proteome</keyword>
<proteinExistence type="predicted"/>
<evidence type="ECO:0000313" key="3">
    <source>
        <dbReference type="Proteomes" id="UP000594364"/>
    </source>
</evidence>
<dbReference type="Gene3D" id="3.90.1200.10">
    <property type="match status" value="1"/>
</dbReference>
<dbReference type="InterPro" id="IPR051678">
    <property type="entry name" value="AGP_Transferase"/>
</dbReference>
<dbReference type="Proteomes" id="UP000594364">
    <property type="component" value="Chromosome 1"/>
</dbReference>
<organism evidence="2 3">
    <name type="scientific">Epichloe festucae (strain Fl1)</name>
    <dbReference type="NCBI Taxonomy" id="877507"/>
    <lineage>
        <taxon>Eukaryota</taxon>
        <taxon>Fungi</taxon>
        <taxon>Dikarya</taxon>
        <taxon>Ascomycota</taxon>
        <taxon>Pezizomycotina</taxon>
        <taxon>Sordariomycetes</taxon>
        <taxon>Hypocreomycetidae</taxon>
        <taxon>Hypocreales</taxon>
        <taxon>Clavicipitaceae</taxon>
        <taxon>Epichloe</taxon>
    </lineage>
</organism>
<dbReference type="SUPFAM" id="SSF56112">
    <property type="entry name" value="Protein kinase-like (PK-like)"/>
    <property type="match status" value="1"/>
</dbReference>
<dbReference type="EMBL" id="CP031385">
    <property type="protein sequence ID" value="QPG94740.1"/>
    <property type="molecule type" value="Genomic_DNA"/>
</dbReference>
<dbReference type="Pfam" id="PF01636">
    <property type="entry name" value="APH"/>
    <property type="match status" value="1"/>
</dbReference>
<name>A0A7S9PSV9_EPIFF</name>
<dbReference type="InterPro" id="IPR011009">
    <property type="entry name" value="Kinase-like_dom_sf"/>
</dbReference>
<accession>A0A7S9PSV9</accession>
<sequence>MARIVTPEQFAKGYKLAFSPVYRIDPKTVVKTYTRMAEAETMRFIRANTSIPVPEVQNAYRDDKTGHVVIIMDYVEGKTLKDARADYTEAEQESVISQLRGYMAQLRCFKGDFIGCIDGSACNDQYFCEDPEGYGPYRTEQDFNEGIVKAMKKDNENGFAEWRCTVWLSVMKDHDIVLTHGDFDPRNIMVQGHKVVAILDWEMAGYYPTYWEYGKALLRPEWESAWSRSKAMDKILEPFHRELAVMGTSNDVLY</sequence>
<dbReference type="AlphaFoldDB" id="A0A7S9PSV9"/>
<evidence type="ECO:0000259" key="1">
    <source>
        <dbReference type="Pfam" id="PF01636"/>
    </source>
</evidence>
<dbReference type="OrthoDB" id="2906425at2759"/>
<evidence type="ECO:0000313" key="2">
    <source>
        <dbReference type="EMBL" id="QPG94740.1"/>
    </source>
</evidence>
<protein>
    <recommendedName>
        <fullName evidence="1">Aminoglycoside phosphotransferase domain-containing protein</fullName>
    </recommendedName>
</protein>
<dbReference type="InterPro" id="IPR002575">
    <property type="entry name" value="Aminoglycoside_PTrfase"/>
</dbReference>
<dbReference type="PANTHER" id="PTHR21310:SF48">
    <property type="entry name" value="AMINOGLYCOSIDE PHOSPHOTRANSFERASE DOMAIN-CONTAINING PROTEIN"/>
    <property type="match status" value="1"/>
</dbReference>
<dbReference type="CDD" id="cd05120">
    <property type="entry name" value="APH_ChoK_like"/>
    <property type="match status" value="1"/>
</dbReference>